<organism evidence="6 7">
    <name type="scientific">Kribbella koreensis</name>
    <dbReference type="NCBI Taxonomy" id="57909"/>
    <lineage>
        <taxon>Bacteria</taxon>
        <taxon>Bacillati</taxon>
        <taxon>Actinomycetota</taxon>
        <taxon>Actinomycetes</taxon>
        <taxon>Propionibacteriales</taxon>
        <taxon>Kribbellaceae</taxon>
        <taxon>Kribbella</taxon>
    </lineage>
</organism>
<evidence type="ECO:0000256" key="5">
    <source>
        <dbReference type="SAM" id="Phobius"/>
    </source>
</evidence>
<dbReference type="InterPro" id="IPR000537">
    <property type="entry name" value="UbiA_prenyltransferase"/>
</dbReference>
<comment type="subcellular location">
    <subcellularLocation>
        <location evidence="1">Membrane</location>
        <topology evidence="1">Multi-pass membrane protein</topology>
    </subcellularLocation>
</comment>
<dbReference type="PANTHER" id="PTHR11048:SF5">
    <property type="entry name" value="DECAPRENYL-PHOSPHATE PHOSPHORIBOSYLTRANSFERASE"/>
    <property type="match status" value="1"/>
</dbReference>
<dbReference type="Proteomes" id="UP001500542">
    <property type="component" value="Unassembled WGS sequence"/>
</dbReference>
<feature type="transmembrane region" description="Helical" evidence="5">
    <location>
        <begin position="243"/>
        <end position="262"/>
    </location>
</feature>
<accession>A0ABN1QSV7</accession>
<keyword evidence="4 5" id="KW-0472">Membrane</keyword>
<dbReference type="NCBIfam" id="NF008978">
    <property type="entry name" value="PRK12324.1-4"/>
    <property type="match status" value="1"/>
</dbReference>
<evidence type="ECO:0000256" key="2">
    <source>
        <dbReference type="ARBA" id="ARBA00022692"/>
    </source>
</evidence>
<keyword evidence="6" id="KW-0808">Transferase</keyword>
<evidence type="ECO:0000256" key="1">
    <source>
        <dbReference type="ARBA" id="ARBA00004141"/>
    </source>
</evidence>
<name>A0ABN1QSV7_9ACTN</name>
<dbReference type="Pfam" id="PF01040">
    <property type="entry name" value="UbiA"/>
    <property type="match status" value="1"/>
</dbReference>
<protein>
    <submittedName>
        <fullName evidence="6">Decaprenyl-phosphate phosphoribosyltransferase</fullName>
    </submittedName>
</protein>
<dbReference type="Gene3D" id="1.10.357.140">
    <property type="entry name" value="UbiA prenyltransferase"/>
    <property type="match status" value="1"/>
</dbReference>
<feature type="transmembrane region" description="Helical" evidence="5">
    <location>
        <begin position="171"/>
        <end position="188"/>
    </location>
</feature>
<dbReference type="CDD" id="cd13963">
    <property type="entry name" value="PT_UbiA_2"/>
    <property type="match status" value="1"/>
</dbReference>
<comment type="caution">
    <text evidence="6">The sequence shown here is derived from an EMBL/GenBank/DDBJ whole genome shotgun (WGS) entry which is preliminary data.</text>
</comment>
<dbReference type="InterPro" id="IPR044878">
    <property type="entry name" value="UbiA_sf"/>
</dbReference>
<dbReference type="InterPro" id="IPR039653">
    <property type="entry name" value="Prenyltransferase"/>
</dbReference>
<feature type="transmembrane region" description="Helical" evidence="5">
    <location>
        <begin position="91"/>
        <end position="113"/>
    </location>
</feature>
<evidence type="ECO:0000313" key="7">
    <source>
        <dbReference type="Proteomes" id="UP001500542"/>
    </source>
</evidence>
<evidence type="ECO:0000256" key="4">
    <source>
        <dbReference type="ARBA" id="ARBA00023136"/>
    </source>
</evidence>
<dbReference type="RefSeq" id="WP_343972889.1">
    <property type="nucleotide sequence ID" value="NZ_BAAAHK010000009.1"/>
</dbReference>
<dbReference type="GO" id="GO:0016757">
    <property type="term" value="F:glycosyltransferase activity"/>
    <property type="evidence" value="ECO:0007669"/>
    <property type="project" value="UniProtKB-KW"/>
</dbReference>
<keyword evidence="7" id="KW-1185">Reference proteome</keyword>
<keyword evidence="2 5" id="KW-0812">Transmembrane</keyword>
<gene>
    <name evidence="6" type="ORF">GCM10009554_43410</name>
</gene>
<keyword evidence="6" id="KW-0328">Glycosyltransferase</keyword>
<feature type="transmembrane region" description="Helical" evidence="5">
    <location>
        <begin position="50"/>
        <end position="71"/>
    </location>
</feature>
<reference evidence="6 7" key="1">
    <citation type="journal article" date="2019" name="Int. J. Syst. Evol. Microbiol.">
        <title>The Global Catalogue of Microorganisms (GCM) 10K type strain sequencing project: providing services to taxonomists for standard genome sequencing and annotation.</title>
        <authorList>
            <consortium name="The Broad Institute Genomics Platform"/>
            <consortium name="The Broad Institute Genome Sequencing Center for Infectious Disease"/>
            <person name="Wu L."/>
            <person name="Ma J."/>
        </authorList>
    </citation>
    <scope>NUCLEOTIDE SEQUENCE [LARGE SCALE GENOMIC DNA]</scope>
    <source>
        <strain evidence="6 7">JCM 10977</strain>
    </source>
</reference>
<keyword evidence="3 5" id="KW-1133">Transmembrane helix</keyword>
<evidence type="ECO:0000256" key="3">
    <source>
        <dbReference type="ARBA" id="ARBA00022989"/>
    </source>
</evidence>
<dbReference type="PANTHER" id="PTHR11048">
    <property type="entry name" value="PRENYLTRANSFERASES"/>
    <property type="match status" value="1"/>
</dbReference>
<feature type="transmembrane region" description="Helical" evidence="5">
    <location>
        <begin position="146"/>
        <end position="165"/>
    </location>
</feature>
<sequence length="302" mass="32258">MTELQQRQAVALRTSRARSLLRLSRPQQWHKATMLYAAPAAAGVVDQPNALLKATIAAVAFTLLSIAVYALNDVRDTPDDRRHPTKQHRPIASGALSPRAATVWAIVTAAAGLAVLTQLGPSTCALGAAYLVTQLLYVYGLKHIAVVDVVAVALGFVLRAAAGATATGVPVSNWFLVVSLFGALFLVAGKRRAERGASTADARTRPVLAAYTSAWLDQLTTVALLGTCLSYGLWAFQYLGDDVYRQLLTVSFLPFLTGLLRYGFLVSTGRGELPEHELFRDRVLVIAGLSWAALVGAGLYLA</sequence>
<feature type="transmembrane region" description="Helical" evidence="5">
    <location>
        <begin position="283"/>
        <end position="301"/>
    </location>
</feature>
<dbReference type="EMBL" id="BAAAHK010000009">
    <property type="protein sequence ID" value="GAA0946998.1"/>
    <property type="molecule type" value="Genomic_DNA"/>
</dbReference>
<proteinExistence type="predicted"/>
<evidence type="ECO:0000313" key="6">
    <source>
        <dbReference type="EMBL" id="GAA0946998.1"/>
    </source>
</evidence>